<dbReference type="InterPro" id="IPR051893">
    <property type="entry name" value="HCARs"/>
</dbReference>
<comment type="subcellular location">
    <subcellularLocation>
        <location evidence="1">Membrane</location>
        <topology evidence="1">Multi-pass membrane protein</topology>
    </subcellularLocation>
</comment>
<keyword evidence="5 8" id="KW-0472">Membrane</keyword>
<dbReference type="SUPFAM" id="SSF81321">
    <property type="entry name" value="Family A G protein-coupled receptor-like"/>
    <property type="match status" value="1"/>
</dbReference>
<keyword evidence="4" id="KW-0297">G-protein coupled receptor</keyword>
<keyword evidence="9" id="KW-0732">Signal</keyword>
<evidence type="ECO:0000313" key="11">
    <source>
        <dbReference type="Proteomes" id="UP001152622"/>
    </source>
</evidence>
<evidence type="ECO:0000313" key="10">
    <source>
        <dbReference type="EMBL" id="KAJ8359661.1"/>
    </source>
</evidence>
<evidence type="ECO:0000256" key="2">
    <source>
        <dbReference type="ARBA" id="ARBA00022692"/>
    </source>
</evidence>
<dbReference type="OrthoDB" id="10055255at2759"/>
<comment type="caution">
    <text evidence="10">The sequence shown here is derived from an EMBL/GenBank/DDBJ whole genome shotgun (WGS) entry which is preliminary data.</text>
</comment>
<keyword evidence="11" id="KW-1185">Reference proteome</keyword>
<protein>
    <recommendedName>
        <fullName evidence="12">Vomeronasal type-1 receptor</fullName>
    </recommendedName>
</protein>
<evidence type="ECO:0008006" key="12">
    <source>
        <dbReference type="Google" id="ProtNLM"/>
    </source>
</evidence>
<sequence>MLSGMMWAVVLALRLPLLAQKLLHPHPHLNTSLCCTFNSYDKPPLITQLHYVVYILEFFLLFLLLIFCSLRIICILRQRQLDKKQQKFRPNDCRSYRIAAELFSMSIGFTYLNSTLDPVIYCFSSTTFQNTLKTSFNALGICQLQVSQQENDQ</sequence>
<evidence type="ECO:0000256" key="8">
    <source>
        <dbReference type="SAM" id="Phobius"/>
    </source>
</evidence>
<evidence type="ECO:0000256" key="1">
    <source>
        <dbReference type="ARBA" id="ARBA00004141"/>
    </source>
</evidence>
<proteinExistence type="predicted"/>
<evidence type="ECO:0000256" key="9">
    <source>
        <dbReference type="SAM" id="SignalP"/>
    </source>
</evidence>
<reference evidence="10" key="1">
    <citation type="journal article" date="2023" name="Science">
        <title>Genome structures resolve the early diversification of teleost fishes.</title>
        <authorList>
            <person name="Parey E."/>
            <person name="Louis A."/>
            <person name="Montfort J."/>
            <person name="Bouchez O."/>
            <person name="Roques C."/>
            <person name="Iampietro C."/>
            <person name="Lluch J."/>
            <person name="Castinel A."/>
            <person name="Donnadieu C."/>
            <person name="Desvignes T."/>
            <person name="Floi Bucao C."/>
            <person name="Jouanno E."/>
            <person name="Wen M."/>
            <person name="Mejri S."/>
            <person name="Dirks R."/>
            <person name="Jansen H."/>
            <person name="Henkel C."/>
            <person name="Chen W.J."/>
            <person name="Zahm M."/>
            <person name="Cabau C."/>
            <person name="Klopp C."/>
            <person name="Thompson A.W."/>
            <person name="Robinson-Rechavi M."/>
            <person name="Braasch I."/>
            <person name="Lecointre G."/>
            <person name="Bobe J."/>
            <person name="Postlethwait J.H."/>
            <person name="Berthelot C."/>
            <person name="Roest Crollius H."/>
            <person name="Guiguen Y."/>
        </authorList>
    </citation>
    <scope>NUCLEOTIDE SEQUENCE</scope>
    <source>
        <strain evidence="10">WJC10195</strain>
    </source>
</reference>
<evidence type="ECO:0000256" key="3">
    <source>
        <dbReference type="ARBA" id="ARBA00022989"/>
    </source>
</evidence>
<feature type="signal peptide" evidence="9">
    <location>
        <begin position="1"/>
        <end position="19"/>
    </location>
</feature>
<gene>
    <name evidence="10" type="ORF">SKAU_G00161860</name>
</gene>
<name>A0A9Q1FIU3_SYNKA</name>
<evidence type="ECO:0000256" key="5">
    <source>
        <dbReference type="ARBA" id="ARBA00023136"/>
    </source>
</evidence>
<dbReference type="EMBL" id="JAINUF010000005">
    <property type="protein sequence ID" value="KAJ8359661.1"/>
    <property type="molecule type" value="Genomic_DNA"/>
</dbReference>
<dbReference type="AlphaFoldDB" id="A0A9Q1FIU3"/>
<dbReference type="Proteomes" id="UP001152622">
    <property type="component" value="Chromosome 5"/>
</dbReference>
<dbReference type="PANTHER" id="PTHR46048">
    <property type="entry name" value="HYDROXYCARBOXYLIC ACID RECEPTOR 2"/>
    <property type="match status" value="1"/>
</dbReference>
<keyword evidence="6" id="KW-0675">Receptor</keyword>
<accession>A0A9Q1FIU3</accession>
<keyword evidence="7" id="KW-0807">Transducer</keyword>
<keyword evidence="2 8" id="KW-0812">Transmembrane</keyword>
<dbReference type="PANTHER" id="PTHR46048:SF10">
    <property type="entry name" value="HYDROXYCARBOXYLIC ACID RECEPTOR 1-4-RELATED"/>
    <property type="match status" value="1"/>
</dbReference>
<evidence type="ECO:0000256" key="6">
    <source>
        <dbReference type="ARBA" id="ARBA00023170"/>
    </source>
</evidence>
<evidence type="ECO:0000256" key="4">
    <source>
        <dbReference type="ARBA" id="ARBA00023040"/>
    </source>
</evidence>
<feature type="transmembrane region" description="Helical" evidence="8">
    <location>
        <begin position="51"/>
        <end position="74"/>
    </location>
</feature>
<dbReference type="PRINTS" id="PR00237">
    <property type="entry name" value="GPCRRHODOPSN"/>
</dbReference>
<dbReference type="InterPro" id="IPR000276">
    <property type="entry name" value="GPCR_Rhodpsn"/>
</dbReference>
<dbReference type="Gene3D" id="1.20.1070.10">
    <property type="entry name" value="Rhodopsin 7-helix transmembrane proteins"/>
    <property type="match status" value="1"/>
</dbReference>
<keyword evidence="3 8" id="KW-1133">Transmembrane helix</keyword>
<evidence type="ECO:0000256" key="7">
    <source>
        <dbReference type="ARBA" id="ARBA00023224"/>
    </source>
</evidence>
<organism evidence="10 11">
    <name type="scientific">Synaphobranchus kaupii</name>
    <name type="common">Kaup's arrowtooth eel</name>
    <dbReference type="NCBI Taxonomy" id="118154"/>
    <lineage>
        <taxon>Eukaryota</taxon>
        <taxon>Metazoa</taxon>
        <taxon>Chordata</taxon>
        <taxon>Craniata</taxon>
        <taxon>Vertebrata</taxon>
        <taxon>Euteleostomi</taxon>
        <taxon>Actinopterygii</taxon>
        <taxon>Neopterygii</taxon>
        <taxon>Teleostei</taxon>
        <taxon>Anguilliformes</taxon>
        <taxon>Synaphobranchidae</taxon>
        <taxon>Synaphobranchus</taxon>
    </lineage>
</organism>
<dbReference type="GO" id="GO:0005886">
    <property type="term" value="C:plasma membrane"/>
    <property type="evidence" value="ECO:0007669"/>
    <property type="project" value="TreeGrafter"/>
</dbReference>
<feature type="chain" id="PRO_5040489121" description="Vomeronasal type-1 receptor" evidence="9">
    <location>
        <begin position="20"/>
        <end position="153"/>
    </location>
</feature>
<dbReference type="GO" id="GO:0004930">
    <property type="term" value="F:G protein-coupled receptor activity"/>
    <property type="evidence" value="ECO:0007669"/>
    <property type="project" value="UniProtKB-KW"/>
</dbReference>